<dbReference type="AlphaFoldDB" id="A0A7S8C9G9"/>
<proteinExistence type="predicted"/>
<dbReference type="RefSeq" id="WP_239673397.1">
    <property type="nucleotide sequence ID" value="NZ_CP049742.1"/>
</dbReference>
<reference evidence="2 3" key="1">
    <citation type="submission" date="2019-07" db="EMBL/GenBank/DDBJ databases">
        <title>Genome sequence of 2 isolates from Red Sea Mangroves.</title>
        <authorList>
            <person name="Sefrji F."/>
            <person name="Michoud G."/>
            <person name="Merlino G."/>
            <person name="Daffonchio D."/>
        </authorList>
    </citation>
    <scope>NUCLEOTIDE SEQUENCE [LARGE SCALE GENOMIC DNA]</scope>
    <source>
        <strain evidence="2 3">R1DC41</strain>
    </source>
</reference>
<organism evidence="2 3">
    <name type="scientific">Mangrovibacillus cuniculi</name>
    <dbReference type="NCBI Taxonomy" id="2593652"/>
    <lineage>
        <taxon>Bacteria</taxon>
        <taxon>Bacillati</taxon>
        <taxon>Bacillota</taxon>
        <taxon>Bacilli</taxon>
        <taxon>Bacillales</taxon>
        <taxon>Bacillaceae</taxon>
        <taxon>Mangrovibacillus</taxon>
    </lineage>
</organism>
<dbReference type="SUPFAM" id="SSF53474">
    <property type="entry name" value="alpha/beta-Hydrolases"/>
    <property type="match status" value="1"/>
</dbReference>
<sequence>MLLTKYDNLVKDVFTLYDRKQYSDVISLLHQMMDDYPNRTDAILFLKACTFTAQEKTDLALSTFQNGLDKGLWWNPEKLTNNSELEVLQTDSNFKLIVEECIQKLEDAKQEAKQELFTFGNPTASTAIFSLHMRGYNVKNFAPYWMNNHLLANYFYGFPQSSQVFGHDSYCWEDPTVAESEIVHAFNEFHQISRSKQTILAGGSQGGKLAIELSLKGNKLNTKGFLAVIPAIRDLDIIKDYLEKYKPTGKGYIIAGDQDIFFEKTVELVKILDAYNYPCQFVVKKELGHFFPEDFTDLLQEAVKFIQS</sequence>
<evidence type="ECO:0000313" key="3">
    <source>
        <dbReference type="Proteomes" id="UP000593626"/>
    </source>
</evidence>
<evidence type="ECO:0000313" key="2">
    <source>
        <dbReference type="EMBL" id="QPC45879.1"/>
    </source>
</evidence>
<dbReference type="Pfam" id="PF22316">
    <property type="entry name" value="ABhydrolase-like_N"/>
    <property type="match status" value="1"/>
</dbReference>
<gene>
    <name evidence="2" type="ORF">G8O30_02345</name>
</gene>
<dbReference type="InterPro" id="IPR029058">
    <property type="entry name" value="AB_hydrolase_fold"/>
</dbReference>
<keyword evidence="3" id="KW-1185">Reference proteome</keyword>
<dbReference type="Proteomes" id="UP000593626">
    <property type="component" value="Chromosome"/>
</dbReference>
<accession>A0A7S8C9G9</accession>
<dbReference type="InterPro" id="IPR054527">
    <property type="entry name" value="BCE_2095-like_N"/>
</dbReference>
<name>A0A7S8C9G9_9BACI</name>
<dbReference type="Gene3D" id="3.40.50.1820">
    <property type="entry name" value="alpha/beta hydrolase"/>
    <property type="match status" value="1"/>
</dbReference>
<dbReference type="EMBL" id="CP049742">
    <property type="protein sequence ID" value="QPC45879.1"/>
    <property type="molecule type" value="Genomic_DNA"/>
</dbReference>
<evidence type="ECO:0000259" key="1">
    <source>
        <dbReference type="Pfam" id="PF22316"/>
    </source>
</evidence>
<protein>
    <submittedName>
        <fullName evidence="2">DUF3089 domain-containing protein</fullName>
    </submittedName>
</protein>
<dbReference type="KEGG" id="mcui:G8O30_02345"/>
<feature type="domain" description="BCE-2095-like N-terminal" evidence="1">
    <location>
        <begin position="5"/>
        <end position="109"/>
    </location>
</feature>